<name>A0A9N8EP56_9STRA</name>
<feature type="signal peptide" evidence="1">
    <location>
        <begin position="1"/>
        <end position="21"/>
    </location>
</feature>
<reference evidence="2" key="1">
    <citation type="submission" date="2020-06" db="EMBL/GenBank/DDBJ databases">
        <authorList>
            <consortium name="Plant Systems Biology data submission"/>
        </authorList>
    </citation>
    <scope>NUCLEOTIDE SEQUENCE</scope>
    <source>
        <strain evidence="2">D6</strain>
    </source>
</reference>
<gene>
    <name evidence="2" type="ORF">SEMRO_1322_G262590.1</name>
</gene>
<keyword evidence="3" id="KW-1185">Reference proteome</keyword>
<comment type="caution">
    <text evidence="2">The sequence shown here is derived from an EMBL/GenBank/DDBJ whole genome shotgun (WGS) entry which is preliminary data.</text>
</comment>
<feature type="chain" id="PRO_5040215146" evidence="1">
    <location>
        <begin position="22"/>
        <end position="301"/>
    </location>
</feature>
<proteinExistence type="predicted"/>
<sequence length="301" mass="32228">MMKSIFLTLPFLWLGALNVSASDDALVAQGTSSNGPLKQLGEVCGKSNPCVDGMECIPLPIRKKCFPHTCVLNAVLTAFEKEGFDLASYGEAMMNLSGVERNSPMFKPFPGAERLDVMDGNSTDMGRFLNVIKDNPPPLQAVQNELVYCNTQSTKRQANNDTTLYYGASWEAGAIATYEGDVLLAQGPADTEQIAVLNNCFGFILGAEAGISGLLGVAFTNTAQDLLEGCKQMIPLLSVTPFSLQVGFIDCEDPTWLVEMTAGFTGGFALPGKCLENLNSSVCRSTVLKNSSLTVWVSGLH</sequence>
<dbReference type="EMBL" id="CAICTM010001320">
    <property type="protein sequence ID" value="CAB9522604.1"/>
    <property type="molecule type" value="Genomic_DNA"/>
</dbReference>
<accession>A0A9N8EP56</accession>
<dbReference type="Proteomes" id="UP001153069">
    <property type="component" value="Unassembled WGS sequence"/>
</dbReference>
<evidence type="ECO:0000256" key="1">
    <source>
        <dbReference type="SAM" id="SignalP"/>
    </source>
</evidence>
<evidence type="ECO:0000313" key="3">
    <source>
        <dbReference type="Proteomes" id="UP001153069"/>
    </source>
</evidence>
<keyword evidence="1" id="KW-0732">Signal</keyword>
<protein>
    <submittedName>
        <fullName evidence="2">Uncharacterized protein</fullName>
    </submittedName>
</protein>
<dbReference type="AlphaFoldDB" id="A0A9N8EP56"/>
<organism evidence="2 3">
    <name type="scientific">Seminavis robusta</name>
    <dbReference type="NCBI Taxonomy" id="568900"/>
    <lineage>
        <taxon>Eukaryota</taxon>
        <taxon>Sar</taxon>
        <taxon>Stramenopiles</taxon>
        <taxon>Ochrophyta</taxon>
        <taxon>Bacillariophyta</taxon>
        <taxon>Bacillariophyceae</taxon>
        <taxon>Bacillariophycidae</taxon>
        <taxon>Naviculales</taxon>
        <taxon>Naviculaceae</taxon>
        <taxon>Seminavis</taxon>
    </lineage>
</organism>
<evidence type="ECO:0000313" key="2">
    <source>
        <dbReference type="EMBL" id="CAB9522604.1"/>
    </source>
</evidence>